<feature type="region of interest" description="Disordered" evidence="1">
    <location>
        <begin position="15"/>
        <end position="38"/>
    </location>
</feature>
<proteinExistence type="predicted"/>
<reference evidence="2 3" key="1">
    <citation type="journal article" date="2016" name="Sci. Rep.">
        <title>Metabolic traits of an uncultured archaeal lineage -MSBL1- from brine pools of the Red Sea.</title>
        <authorList>
            <person name="Mwirichia R."/>
            <person name="Alam I."/>
            <person name="Rashid M."/>
            <person name="Vinu M."/>
            <person name="Ba-Alawi W."/>
            <person name="Anthony Kamau A."/>
            <person name="Kamanda Ngugi D."/>
            <person name="Goker M."/>
            <person name="Klenk H.P."/>
            <person name="Bajic V."/>
            <person name="Stingl U."/>
        </authorList>
    </citation>
    <scope>NUCLEOTIDE SEQUENCE [LARGE SCALE GENOMIC DNA]</scope>
    <source>
        <strain evidence="2">SCGC-AAA259D14</strain>
    </source>
</reference>
<evidence type="ECO:0000313" key="2">
    <source>
        <dbReference type="EMBL" id="KXA88969.1"/>
    </source>
</evidence>
<evidence type="ECO:0000256" key="1">
    <source>
        <dbReference type="SAM" id="MobiDB-lite"/>
    </source>
</evidence>
<keyword evidence="3" id="KW-1185">Reference proteome</keyword>
<gene>
    <name evidence="2" type="ORF">AKJ62_04065</name>
</gene>
<accession>A0A133U458</accession>
<dbReference type="AlphaFoldDB" id="A0A133U458"/>
<sequence length="91" mass="10472">MKNQTGVFTLPIWSTGQTSKNSEPKQCPGAKPVQRSALPQNPEDVVEDGFFREKLSLYISFYFAIEELIGVYCFRVSERCLAYFDLNYVYT</sequence>
<protein>
    <submittedName>
        <fullName evidence="2">Uncharacterized protein</fullName>
    </submittedName>
</protein>
<organism evidence="2 3">
    <name type="scientific">candidate division MSBL1 archaeon SCGC-AAA259D14</name>
    <dbReference type="NCBI Taxonomy" id="1698261"/>
    <lineage>
        <taxon>Archaea</taxon>
        <taxon>Methanobacteriati</taxon>
        <taxon>Methanobacteriota</taxon>
        <taxon>candidate division MSBL1</taxon>
    </lineage>
</organism>
<dbReference type="EMBL" id="LHXL01000066">
    <property type="protein sequence ID" value="KXA88969.1"/>
    <property type="molecule type" value="Genomic_DNA"/>
</dbReference>
<name>A0A133U458_9EURY</name>
<comment type="caution">
    <text evidence="2">The sequence shown here is derived from an EMBL/GenBank/DDBJ whole genome shotgun (WGS) entry which is preliminary data.</text>
</comment>
<evidence type="ECO:0000313" key="3">
    <source>
        <dbReference type="Proteomes" id="UP000070589"/>
    </source>
</evidence>
<dbReference type="Proteomes" id="UP000070589">
    <property type="component" value="Unassembled WGS sequence"/>
</dbReference>